<gene>
    <name evidence="1" type="ORF">EV194_103183</name>
</gene>
<dbReference type="InterPro" id="IPR021428">
    <property type="entry name" value="DUF3078"/>
</dbReference>
<evidence type="ECO:0000313" key="2">
    <source>
        <dbReference type="Proteomes" id="UP000295221"/>
    </source>
</evidence>
<comment type="caution">
    <text evidence="1">The sequence shown here is derived from an EMBL/GenBank/DDBJ whole genome shotgun (WGS) entry which is preliminary data.</text>
</comment>
<protein>
    <submittedName>
        <fullName evidence="1">DUF3078 family protein</fullName>
    </submittedName>
</protein>
<proteinExistence type="predicted"/>
<reference evidence="1 2" key="1">
    <citation type="submission" date="2019-03" db="EMBL/GenBank/DDBJ databases">
        <title>Genomic Encyclopedia of Type Strains, Phase IV (KMG-IV): sequencing the most valuable type-strain genomes for metagenomic binning, comparative biology and taxonomic classification.</title>
        <authorList>
            <person name="Goeker M."/>
        </authorList>
    </citation>
    <scope>NUCLEOTIDE SEQUENCE [LARGE SCALE GENOMIC DNA]</scope>
    <source>
        <strain evidence="1 2">DSM 24179</strain>
    </source>
</reference>
<dbReference type="Pfam" id="PF11276">
    <property type="entry name" value="DUF3078"/>
    <property type="match status" value="1"/>
</dbReference>
<organism evidence="1 2">
    <name type="scientific">Natronoflexus pectinivorans</name>
    <dbReference type="NCBI Taxonomy" id="682526"/>
    <lineage>
        <taxon>Bacteria</taxon>
        <taxon>Pseudomonadati</taxon>
        <taxon>Bacteroidota</taxon>
        <taxon>Bacteroidia</taxon>
        <taxon>Marinilabiliales</taxon>
        <taxon>Marinilabiliaceae</taxon>
        <taxon>Natronoflexus</taxon>
    </lineage>
</organism>
<sequence>MFSSCRKPVNLLNLNYKTLQMKKYVSAFLSFFIPVIMLAEEPDTTKLWSTGGDASLTLSQVSFNNWAAGGQDAQTGTFLFIAYANYKKDRHAWDNSLQVGYGLTRQGSENLIKSDDRVLVTSKYGYNAAGHWFYSGLVDFRTQMTTGYQDPPQNTVTISNLMAPAYLLLSVGMDYKPSDAFSVYLSPLTSKMTFVLDDELADRGLYGVDPGDNFRGEFGASTKIVYRKRNIIKNVDLFTRLDLFSNLADNPQYIDVDWEGRINMRVNDFLTAVISLNLLYDNDIKYVDSEGNKRGARVQTKQLLGFGLSYSF</sequence>
<evidence type="ECO:0000313" key="1">
    <source>
        <dbReference type="EMBL" id="TCO09272.1"/>
    </source>
</evidence>
<accession>A0A4R2GKG6</accession>
<name>A0A4R2GKG6_9BACT</name>
<dbReference type="AlphaFoldDB" id="A0A4R2GKG6"/>
<dbReference type="Proteomes" id="UP000295221">
    <property type="component" value="Unassembled WGS sequence"/>
</dbReference>
<keyword evidence="2" id="KW-1185">Reference proteome</keyword>
<dbReference type="EMBL" id="SLWK01000003">
    <property type="protein sequence ID" value="TCO09272.1"/>
    <property type="molecule type" value="Genomic_DNA"/>
</dbReference>